<accession>A0A1M6I2B5</accession>
<feature type="domain" description="RecX second three-helical" evidence="6">
    <location>
        <begin position="107"/>
        <end position="147"/>
    </location>
</feature>
<sequence>MKITNIEQQKKNKNRMSIYIDNEYAFGLNISICEKYNLKKDMEITEEFVEEVLISEERNKAVNQGLKFLTASQKTEKEVREKLGVLDFEKDIIEYAVGYLKEQRYINDEQYTESFINDQLSFSKDGRRKIRTKLYRKGIDMETIDRVISVIDDNVFVENALSVARKRLKTMTFVDEHERDQKIFRFLFYKGYDFDIVKKAVGIIDEEDSYEN</sequence>
<organism evidence="9 10">
    <name type="scientific">Dethiosulfatibacter aminovorans DSM 17477</name>
    <dbReference type="NCBI Taxonomy" id="1121476"/>
    <lineage>
        <taxon>Bacteria</taxon>
        <taxon>Bacillati</taxon>
        <taxon>Bacillota</taxon>
        <taxon>Tissierellia</taxon>
        <taxon>Dethiosulfatibacter</taxon>
    </lineage>
</organism>
<dbReference type="Gene3D" id="1.10.10.10">
    <property type="entry name" value="Winged helix-like DNA-binding domain superfamily/Winged helix DNA-binding domain"/>
    <property type="match status" value="3"/>
</dbReference>
<dbReference type="Pfam" id="PF02631">
    <property type="entry name" value="RecX_HTH2"/>
    <property type="match status" value="1"/>
</dbReference>
<dbReference type="PANTHER" id="PTHR33602:SF1">
    <property type="entry name" value="REGULATORY PROTEIN RECX FAMILY PROTEIN"/>
    <property type="match status" value="1"/>
</dbReference>
<evidence type="ECO:0000256" key="1">
    <source>
        <dbReference type="ARBA" id="ARBA00004496"/>
    </source>
</evidence>
<keyword evidence="4 5" id="KW-0963">Cytoplasm</keyword>
<evidence type="ECO:0000259" key="8">
    <source>
        <dbReference type="Pfam" id="PF21982"/>
    </source>
</evidence>
<dbReference type="Proteomes" id="UP000184052">
    <property type="component" value="Unassembled WGS sequence"/>
</dbReference>
<proteinExistence type="inferred from homology"/>
<dbReference type="STRING" id="1121476.SAMN02745751_02188"/>
<comment type="similarity">
    <text evidence="2 5">Belongs to the RecX family.</text>
</comment>
<evidence type="ECO:0000259" key="7">
    <source>
        <dbReference type="Pfam" id="PF21981"/>
    </source>
</evidence>
<dbReference type="Pfam" id="PF21981">
    <property type="entry name" value="RecX_HTH3"/>
    <property type="match status" value="1"/>
</dbReference>
<gene>
    <name evidence="5" type="primary">recX</name>
    <name evidence="9" type="ORF">SAMN02745751_02188</name>
</gene>
<reference evidence="9 10" key="1">
    <citation type="submission" date="2016-11" db="EMBL/GenBank/DDBJ databases">
        <authorList>
            <person name="Jaros S."/>
            <person name="Januszkiewicz K."/>
            <person name="Wedrychowicz H."/>
        </authorList>
    </citation>
    <scope>NUCLEOTIDE SEQUENCE [LARGE SCALE GENOMIC DNA]</scope>
    <source>
        <strain evidence="9 10">DSM 17477</strain>
    </source>
</reference>
<dbReference type="InterPro" id="IPR053926">
    <property type="entry name" value="RecX_HTH_1st"/>
</dbReference>
<comment type="subcellular location">
    <subcellularLocation>
        <location evidence="1 5">Cytoplasm</location>
    </subcellularLocation>
</comment>
<dbReference type="AlphaFoldDB" id="A0A1M6I2B5"/>
<feature type="domain" description="RecX third three-helical" evidence="7">
    <location>
        <begin position="158"/>
        <end position="201"/>
    </location>
</feature>
<dbReference type="EMBL" id="FQZL01000015">
    <property type="protein sequence ID" value="SHJ28596.1"/>
    <property type="molecule type" value="Genomic_DNA"/>
</dbReference>
<evidence type="ECO:0000256" key="5">
    <source>
        <dbReference type="HAMAP-Rule" id="MF_01114"/>
    </source>
</evidence>
<comment type="function">
    <text evidence="5">Modulates RecA activity.</text>
</comment>
<dbReference type="RefSeq" id="WP_073049619.1">
    <property type="nucleotide sequence ID" value="NZ_FQZL01000015.1"/>
</dbReference>
<evidence type="ECO:0000259" key="6">
    <source>
        <dbReference type="Pfam" id="PF02631"/>
    </source>
</evidence>
<dbReference type="InterPro" id="IPR036388">
    <property type="entry name" value="WH-like_DNA-bd_sf"/>
</dbReference>
<dbReference type="HAMAP" id="MF_01114">
    <property type="entry name" value="RecX"/>
    <property type="match status" value="1"/>
</dbReference>
<evidence type="ECO:0000256" key="2">
    <source>
        <dbReference type="ARBA" id="ARBA00009695"/>
    </source>
</evidence>
<dbReference type="InterPro" id="IPR053924">
    <property type="entry name" value="RecX_HTH_2nd"/>
</dbReference>
<feature type="domain" description="RecX first three-helical" evidence="8">
    <location>
        <begin position="61"/>
        <end position="100"/>
    </location>
</feature>
<evidence type="ECO:0000256" key="4">
    <source>
        <dbReference type="ARBA" id="ARBA00022490"/>
    </source>
</evidence>
<evidence type="ECO:0000256" key="3">
    <source>
        <dbReference type="ARBA" id="ARBA00018111"/>
    </source>
</evidence>
<dbReference type="GO" id="GO:0006282">
    <property type="term" value="P:regulation of DNA repair"/>
    <property type="evidence" value="ECO:0007669"/>
    <property type="project" value="UniProtKB-UniRule"/>
</dbReference>
<evidence type="ECO:0000313" key="9">
    <source>
        <dbReference type="EMBL" id="SHJ28596.1"/>
    </source>
</evidence>
<dbReference type="InterPro" id="IPR053925">
    <property type="entry name" value="RecX_HTH_3rd"/>
</dbReference>
<dbReference type="Pfam" id="PF21982">
    <property type="entry name" value="RecX_HTH1"/>
    <property type="match status" value="1"/>
</dbReference>
<dbReference type="OrthoDB" id="5421057at2"/>
<keyword evidence="10" id="KW-1185">Reference proteome</keyword>
<protein>
    <recommendedName>
        <fullName evidence="3 5">Regulatory protein RecX</fullName>
    </recommendedName>
</protein>
<name>A0A1M6I2B5_9FIRM</name>
<dbReference type="GO" id="GO:0005737">
    <property type="term" value="C:cytoplasm"/>
    <property type="evidence" value="ECO:0007669"/>
    <property type="project" value="UniProtKB-SubCell"/>
</dbReference>
<evidence type="ECO:0000313" key="10">
    <source>
        <dbReference type="Proteomes" id="UP000184052"/>
    </source>
</evidence>
<dbReference type="InterPro" id="IPR003783">
    <property type="entry name" value="Regulatory_RecX"/>
</dbReference>
<dbReference type="PANTHER" id="PTHR33602">
    <property type="entry name" value="REGULATORY PROTEIN RECX FAMILY PROTEIN"/>
    <property type="match status" value="1"/>
</dbReference>